<dbReference type="EMBL" id="CP003659">
    <property type="protein sequence ID" value="AFZ57643.1"/>
    <property type="molecule type" value="Genomic_DNA"/>
</dbReference>
<reference evidence="4" key="1">
    <citation type="journal article" date="2013" name="Proc. Natl. Acad. Sci. U.S.A.">
        <title>Improving the coverage of the cyanobacterial phylum using diversity-driven genome sequencing.</title>
        <authorList>
            <person name="Shih P.M."/>
            <person name="Wu D."/>
            <person name="Latifi A."/>
            <person name="Axen S.D."/>
            <person name="Fewer D.P."/>
            <person name="Talla E."/>
            <person name="Calteau A."/>
            <person name="Cai F."/>
            <person name="Tandeau de Marsac N."/>
            <person name="Rippka R."/>
            <person name="Herdman M."/>
            <person name="Sivonen K."/>
            <person name="Coursin T."/>
            <person name="Laurent T."/>
            <person name="Goodwin L."/>
            <person name="Nolan M."/>
            <person name="Davenport K.W."/>
            <person name="Han C.S."/>
            <person name="Rubin E.M."/>
            <person name="Eisen J.A."/>
            <person name="Woyke T."/>
            <person name="Gugger M."/>
            <person name="Kerfeld C.A."/>
        </authorList>
    </citation>
    <scope>NUCLEOTIDE SEQUENCE [LARGE SCALE GENOMIC DNA]</scope>
    <source>
        <strain evidence="4">ATCC 27899 / PCC 7122</strain>
    </source>
</reference>
<feature type="compositionally biased region" description="Basic and acidic residues" evidence="2">
    <location>
        <begin position="9"/>
        <end position="28"/>
    </location>
</feature>
<organism evidence="3 4">
    <name type="scientific">Anabaena cylindrica (strain ATCC 27899 / PCC 7122)</name>
    <dbReference type="NCBI Taxonomy" id="272123"/>
    <lineage>
        <taxon>Bacteria</taxon>
        <taxon>Bacillati</taxon>
        <taxon>Cyanobacteriota</taxon>
        <taxon>Cyanophyceae</taxon>
        <taxon>Nostocales</taxon>
        <taxon>Nostocaceae</taxon>
        <taxon>Anabaena</taxon>
    </lineage>
</organism>
<evidence type="ECO:0000313" key="3">
    <source>
        <dbReference type="EMBL" id="AFZ57643.1"/>
    </source>
</evidence>
<name>K9ZEK5_ANACC</name>
<dbReference type="HOGENOM" id="CLU_2217495_0_0_3"/>
<evidence type="ECO:0000313" key="4">
    <source>
        <dbReference type="Proteomes" id="UP000010474"/>
    </source>
</evidence>
<dbReference type="Proteomes" id="UP000010474">
    <property type="component" value="Chromosome"/>
</dbReference>
<dbReference type="PATRIC" id="fig|272123.3.peg.2381"/>
<accession>K9ZEK5</accession>
<feature type="compositionally biased region" description="Polar residues" evidence="2">
    <location>
        <begin position="34"/>
        <end position="46"/>
    </location>
</feature>
<sequence>MKVINEKSQAQRERGTQKECGYRPDRDCVGGVRLSSSNSECQPITSNRDDRTGGTSGGDAITAITGGILEQLILESKEELTNSEARVNQLHDRIKLLESLKASLDI</sequence>
<keyword evidence="1" id="KW-0175">Coiled coil</keyword>
<dbReference type="AlphaFoldDB" id="K9ZEK5"/>
<dbReference type="RefSeq" id="WP_015214280.1">
    <property type="nucleotide sequence ID" value="NC_019771.1"/>
</dbReference>
<evidence type="ECO:0000256" key="2">
    <source>
        <dbReference type="SAM" id="MobiDB-lite"/>
    </source>
</evidence>
<protein>
    <submittedName>
        <fullName evidence="3">Uncharacterized protein</fullName>
    </submittedName>
</protein>
<dbReference type="KEGG" id="acy:Anacy_2178"/>
<keyword evidence="4" id="KW-1185">Reference proteome</keyword>
<proteinExistence type="predicted"/>
<gene>
    <name evidence="3" type="ordered locus">Anacy_2178</name>
</gene>
<feature type="region of interest" description="Disordered" evidence="2">
    <location>
        <begin position="1"/>
        <end position="59"/>
    </location>
</feature>
<evidence type="ECO:0000256" key="1">
    <source>
        <dbReference type="SAM" id="Coils"/>
    </source>
</evidence>
<feature type="coiled-coil region" evidence="1">
    <location>
        <begin position="73"/>
        <end position="100"/>
    </location>
</feature>